<evidence type="ECO:0000313" key="4">
    <source>
        <dbReference type="Proteomes" id="UP001408356"/>
    </source>
</evidence>
<feature type="compositionally biased region" description="Polar residues" evidence="1">
    <location>
        <begin position="58"/>
        <end position="68"/>
    </location>
</feature>
<keyword evidence="4" id="KW-1185">Reference proteome</keyword>
<dbReference type="EMBL" id="JARVKF010000405">
    <property type="protein sequence ID" value="KAK9416604.1"/>
    <property type="molecule type" value="Genomic_DNA"/>
</dbReference>
<gene>
    <name evidence="3" type="ORF">SUNI508_09514</name>
</gene>
<comment type="caution">
    <text evidence="3">The sequence shown here is derived from an EMBL/GenBank/DDBJ whole genome shotgun (WGS) entry which is preliminary data.</text>
</comment>
<reference evidence="3 4" key="1">
    <citation type="journal article" date="2024" name="J. Plant Pathol.">
        <title>Sequence and assembly of the genome of Seiridium unicorne, isolate CBS 538.82, causal agent of cypress canker disease.</title>
        <authorList>
            <person name="Scali E."/>
            <person name="Rocca G.D."/>
            <person name="Danti R."/>
            <person name="Garbelotto M."/>
            <person name="Barberini S."/>
            <person name="Baroncelli R."/>
            <person name="Emiliani G."/>
        </authorList>
    </citation>
    <scope>NUCLEOTIDE SEQUENCE [LARGE SCALE GENOMIC DNA]</scope>
    <source>
        <strain evidence="3 4">BM-138-508</strain>
    </source>
</reference>
<evidence type="ECO:0000256" key="2">
    <source>
        <dbReference type="SAM" id="Phobius"/>
    </source>
</evidence>
<evidence type="ECO:0000256" key="1">
    <source>
        <dbReference type="SAM" id="MobiDB-lite"/>
    </source>
</evidence>
<organism evidence="3 4">
    <name type="scientific">Seiridium unicorne</name>
    <dbReference type="NCBI Taxonomy" id="138068"/>
    <lineage>
        <taxon>Eukaryota</taxon>
        <taxon>Fungi</taxon>
        <taxon>Dikarya</taxon>
        <taxon>Ascomycota</taxon>
        <taxon>Pezizomycotina</taxon>
        <taxon>Sordariomycetes</taxon>
        <taxon>Xylariomycetidae</taxon>
        <taxon>Amphisphaeriales</taxon>
        <taxon>Sporocadaceae</taxon>
        <taxon>Seiridium</taxon>
    </lineage>
</organism>
<dbReference type="Proteomes" id="UP001408356">
    <property type="component" value="Unassembled WGS sequence"/>
</dbReference>
<feature type="region of interest" description="Disordered" evidence="1">
    <location>
        <begin position="53"/>
        <end position="74"/>
    </location>
</feature>
<keyword evidence="2" id="KW-0812">Transmembrane</keyword>
<name>A0ABR2UPY4_9PEZI</name>
<keyword evidence="2" id="KW-0472">Membrane</keyword>
<evidence type="ECO:0000313" key="3">
    <source>
        <dbReference type="EMBL" id="KAK9416604.1"/>
    </source>
</evidence>
<keyword evidence="2" id="KW-1133">Transmembrane helix</keyword>
<feature type="transmembrane region" description="Helical" evidence="2">
    <location>
        <begin position="185"/>
        <end position="206"/>
    </location>
</feature>
<sequence>MSDTSPVASSTSSELTITATQASGDVANVGSLTITSSSKTSIIASTATPTDFGDAGKSITTTPSPTAQSDDHGNFGTVVVLESDTTTQSPTYVSAAFTTLTDSLGMATYTSTCIPAAISTPMTTVLTNSPGQVTVTVVTNAAVSSVTGTLVNAEGLATATVTSYPVIPSDTTVHTRVFFISYAEYFVGFFLPTLLSILLAITIRVLDLNAKLFQPWHELTHEHGARGRESLCLETSGWKAVIPAYAI</sequence>
<dbReference type="InterPro" id="IPR021840">
    <property type="entry name" value="DUF3433"/>
</dbReference>
<proteinExistence type="predicted"/>
<dbReference type="Pfam" id="PF11915">
    <property type="entry name" value="DUF3433"/>
    <property type="match status" value="1"/>
</dbReference>
<accession>A0ABR2UPY4</accession>
<protein>
    <submittedName>
        <fullName evidence="3">Uncharacterized protein</fullName>
    </submittedName>
</protein>